<evidence type="ECO:0000313" key="2">
    <source>
        <dbReference type="Proteomes" id="UP001153636"/>
    </source>
</evidence>
<proteinExistence type="predicted"/>
<dbReference type="Proteomes" id="UP001153636">
    <property type="component" value="Chromosome 11"/>
</dbReference>
<dbReference type="EMBL" id="OV651823">
    <property type="protein sequence ID" value="CAH1101648.1"/>
    <property type="molecule type" value="Genomic_DNA"/>
</dbReference>
<dbReference type="AlphaFoldDB" id="A0A9P0CJ92"/>
<organism evidence="1 2">
    <name type="scientific">Psylliodes chrysocephalus</name>
    <dbReference type="NCBI Taxonomy" id="3402493"/>
    <lineage>
        <taxon>Eukaryota</taxon>
        <taxon>Metazoa</taxon>
        <taxon>Ecdysozoa</taxon>
        <taxon>Arthropoda</taxon>
        <taxon>Hexapoda</taxon>
        <taxon>Insecta</taxon>
        <taxon>Pterygota</taxon>
        <taxon>Neoptera</taxon>
        <taxon>Endopterygota</taxon>
        <taxon>Coleoptera</taxon>
        <taxon>Polyphaga</taxon>
        <taxon>Cucujiformia</taxon>
        <taxon>Chrysomeloidea</taxon>
        <taxon>Chrysomelidae</taxon>
        <taxon>Galerucinae</taxon>
        <taxon>Alticini</taxon>
        <taxon>Psylliodes</taxon>
    </lineage>
</organism>
<accession>A0A9P0CJ92</accession>
<reference evidence="1" key="1">
    <citation type="submission" date="2022-01" db="EMBL/GenBank/DDBJ databases">
        <authorList>
            <person name="King R."/>
        </authorList>
    </citation>
    <scope>NUCLEOTIDE SEQUENCE</scope>
</reference>
<sequence>MFLKESREELVSKALEYTATTCAKLVIDIESRNRKTSLKYVRRKPKDAGLIPQQEVKRAMLDCIVELEKRLTSMNNEYQQFAVVHSEKMQVMKTYIHQFTNTFDDLEEEEMLPEVKRLKRHLKASGIKIDDAAS</sequence>
<protein>
    <submittedName>
        <fullName evidence="1">Uncharacterized protein</fullName>
    </submittedName>
</protein>
<gene>
    <name evidence="1" type="ORF">PSYICH_LOCUS2844</name>
</gene>
<dbReference type="OrthoDB" id="6759200at2759"/>
<name>A0A9P0CJ92_9CUCU</name>
<keyword evidence="2" id="KW-1185">Reference proteome</keyword>
<evidence type="ECO:0000313" key="1">
    <source>
        <dbReference type="EMBL" id="CAH1101648.1"/>
    </source>
</evidence>